<evidence type="ECO:0000313" key="4">
    <source>
        <dbReference type="EMBL" id="CDP13645.1"/>
    </source>
</evidence>
<proteinExistence type="inferred from homology"/>
<comment type="similarity">
    <text evidence="1">Belongs to the PPR family. PCMP-H subfamily.</text>
</comment>
<dbReference type="FunFam" id="1.25.40.10:FF:000690">
    <property type="entry name" value="Pentatricopeptide repeat-containing protein"/>
    <property type="match status" value="1"/>
</dbReference>
<sequence>MAAAAVAVSPRALDPSNTKFSSAKVPNAAVCLLQMCHFSQEVKQLHAQLIVSGLIHHPLNPGRLIESYVSTSHLSYALSVFESISCPDTFAYNSLIRGLTLGHHFLDNQSLRLYQEFLSNGLNPDNYTFTFVLKSCSRMRATSEGKQVHAQIIKAGMEPTTHVLSSLISMYSNCGHMESAERLLASVSDGSVLVMNAMITGHLNQGQFGIARELFDKMSKRDTATWSTMITGYSKSNMHAEALSTFQEMVANRVQLNEATLVSALSACAHLGALDQGRWIHTYIEKNGVNVQVRLATAMVDMYAKCGCIDLSYEVFKNMPEKDVVAWGVIISGFAAHGEARRCFELFNQMIENGISPNEVIFVAMLSACSHAGCVESGFHYFNEMTHFYGIRPSMEHYGCMVDLLGRAGRLADAEELISCMSEKPNSVIWGALLNACRIYKDQDRGERVCRELVKLEPTADRYKQVGGFFATVGAKEMASNLWGFMRDKNLDIANGLSFVEVDDIVHEFVVGDICHSQSADIFKVLDGTC</sequence>
<dbReference type="PANTHER" id="PTHR47926">
    <property type="entry name" value="PENTATRICOPEPTIDE REPEAT-CONTAINING PROTEIN"/>
    <property type="match status" value="1"/>
</dbReference>
<dbReference type="AlphaFoldDB" id="A0A068UYN7"/>
<name>A0A068UYN7_COFCA</name>
<evidence type="ECO:0000313" key="5">
    <source>
        <dbReference type="Proteomes" id="UP000295252"/>
    </source>
</evidence>
<dbReference type="InterPro" id="IPR046960">
    <property type="entry name" value="PPR_At4g14850-like_plant"/>
</dbReference>
<dbReference type="GO" id="GO:0003729">
    <property type="term" value="F:mRNA binding"/>
    <property type="evidence" value="ECO:0007669"/>
    <property type="project" value="UniProtKB-ARBA"/>
</dbReference>
<keyword evidence="2" id="KW-0677">Repeat</keyword>
<gene>
    <name evidence="4" type="ORF">GSCOC_T00038661001</name>
</gene>
<evidence type="ECO:0008006" key="6">
    <source>
        <dbReference type="Google" id="ProtNLM"/>
    </source>
</evidence>
<dbReference type="Proteomes" id="UP000295252">
    <property type="component" value="Chromosome VII"/>
</dbReference>
<dbReference type="InterPro" id="IPR002885">
    <property type="entry name" value="PPR_rpt"/>
</dbReference>
<dbReference type="EMBL" id="HG739160">
    <property type="protein sequence ID" value="CDP13645.1"/>
    <property type="molecule type" value="Genomic_DNA"/>
</dbReference>
<dbReference type="Pfam" id="PF13041">
    <property type="entry name" value="PPR_2"/>
    <property type="match status" value="2"/>
</dbReference>
<dbReference type="FunFam" id="1.25.40.10:FF:000333">
    <property type="entry name" value="Pentatricopeptide repeat-containing protein"/>
    <property type="match status" value="1"/>
</dbReference>
<dbReference type="OrthoDB" id="1215332at2759"/>
<feature type="repeat" description="PPR" evidence="3">
    <location>
        <begin position="88"/>
        <end position="124"/>
    </location>
</feature>
<dbReference type="InParanoid" id="A0A068UYN7"/>
<accession>A0A068UYN7</accession>
<reference evidence="5" key="1">
    <citation type="journal article" date="2014" name="Science">
        <title>The coffee genome provides insight into the convergent evolution of caffeine biosynthesis.</title>
        <authorList>
            <person name="Denoeud F."/>
            <person name="Carretero-Paulet L."/>
            <person name="Dereeper A."/>
            <person name="Droc G."/>
            <person name="Guyot R."/>
            <person name="Pietrella M."/>
            <person name="Zheng C."/>
            <person name="Alberti A."/>
            <person name="Anthony F."/>
            <person name="Aprea G."/>
            <person name="Aury J.M."/>
            <person name="Bento P."/>
            <person name="Bernard M."/>
            <person name="Bocs S."/>
            <person name="Campa C."/>
            <person name="Cenci A."/>
            <person name="Combes M.C."/>
            <person name="Crouzillat D."/>
            <person name="Da Silva C."/>
            <person name="Daddiego L."/>
            <person name="De Bellis F."/>
            <person name="Dussert S."/>
            <person name="Garsmeur O."/>
            <person name="Gayraud T."/>
            <person name="Guignon V."/>
            <person name="Jahn K."/>
            <person name="Jamilloux V."/>
            <person name="Joet T."/>
            <person name="Labadie K."/>
            <person name="Lan T."/>
            <person name="Leclercq J."/>
            <person name="Lepelley M."/>
            <person name="Leroy T."/>
            <person name="Li L.T."/>
            <person name="Librado P."/>
            <person name="Lopez L."/>
            <person name="Munoz A."/>
            <person name="Noel B."/>
            <person name="Pallavicini A."/>
            <person name="Perrotta G."/>
            <person name="Poncet V."/>
            <person name="Pot D."/>
            <person name="Priyono X."/>
            <person name="Rigoreau M."/>
            <person name="Rouard M."/>
            <person name="Rozas J."/>
            <person name="Tranchant-Dubreuil C."/>
            <person name="VanBuren R."/>
            <person name="Zhang Q."/>
            <person name="Andrade A.C."/>
            <person name="Argout X."/>
            <person name="Bertrand B."/>
            <person name="de Kochko A."/>
            <person name="Graziosi G."/>
            <person name="Henry R.J."/>
            <person name="Jayarama X."/>
            <person name="Ming R."/>
            <person name="Nagai C."/>
            <person name="Rounsley S."/>
            <person name="Sankoff D."/>
            <person name="Giuliano G."/>
            <person name="Albert V.A."/>
            <person name="Wincker P."/>
            <person name="Lashermes P."/>
        </authorList>
    </citation>
    <scope>NUCLEOTIDE SEQUENCE [LARGE SCALE GENOMIC DNA]</scope>
    <source>
        <strain evidence="5">cv. DH200-94</strain>
    </source>
</reference>
<dbReference type="Gene3D" id="1.25.40.10">
    <property type="entry name" value="Tetratricopeptide repeat domain"/>
    <property type="match status" value="3"/>
</dbReference>
<feature type="repeat" description="PPR" evidence="3">
    <location>
        <begin position="222"/>
        <end position="256"/>
    </location>
</feature>
<dbReference type="PROSITE" id="PS51375">
    <property type="entry name" value="PPR"/>
    <property type="match status" value="4"/>
</dbReference>
<organism evidence="4 5">
    <name type="scientific">Coffea canephora</name>
    <name type="common">Robusta coffee</name>
    <dbReference type="NCBI Taxonomy" id="49390"/>
    <lineage>
        <taxon>Eukaryota</taxon>
        <taxon>Viridiplantae</taxon>
        <taxon>Streptophyta</taxon>
        <taxon>Embryophyta</taxon>
        <taxon>Tracheophyta</taxon>
        <taxon>Spermatophyta</taxon>
        <taxon>Magnoliopsida</taxon>
        <taxon>eudicotyledons</taxon>
        <taxon>Gunneridae</taxon>
        <taxon>Pentapetalae</taxon>
        <taxon>asterids</taxon>
        <taxon>lamiids</taxon>
        <taxon>Gentianales</taxon>
        <taxon>Rubiaceae</taxon>
        <taxon>Ixoroideae</taxon>
        <taxon>Gardenieae complex</taxon>
        <taxon>Bertiereae - Coffeeae clade</taxon>
        <taxon>Coffeeae</taxon>
        <taxon>Coffea</taxon>
    </lineage>
</organism>
<dbReference type="GO" id="GO:0009451">
    <property type="term" value="P:RNA modification"/>
    <property type="evidence" value="ECO:0007669"/>
    <property type="project" value="InterPro"/>
</dbReference>
<protein>
    <recommendedName>
        <fullName evidence="6">Pentacotripeptide-repeat region of PRORP domain-containing protein</fullName>
    </recommendedName>
</protein>
<dbReference type="FunFam" id="1.25.40.10:FF:000470">
    <property type="entry name" value="Pentatricopeptide repeat-containing protein At5g66520"/>
    <property type="match status" value="1"/>
</dbReference>
<evidence type="ECO:0000256" key="1">
    <source>
        <dbReference type="ARBA" id="ARBA00006643"/>
    </source>
</evidence>
<dbReference type="Gramene" id="CDP13645">
    <property type="protein sequence ID" value="CDP13645"/>
    <property type="gene ID" value="GSCOC_T00038661001"/>
</dbReference>
<keyword evidence="5" id="KW-1185">Reference proteome</keyword>
<evidence type="ECO:0000256" key="2">
    <source>
        <dbReference type="ARBA" id="ARBA00022737"/>
    </source>
</evidence>
<dbReference type="InterPro" id="IPR011990">
    <property type="entry name" value="TPR-like_helical_dom_sf"/>
</dbReference>
<dbReference type="PANTHER" id="PTHR47926:SF529">
    <property type="entry name" value="TETRATRICOPEPTIDE-LIKE HELICAL DOMAIN SUPERFAMILY"/>
    <property type="match status" value="1"/>
</dbReference>
<evidence type="ECO:0000256" key="3">
    <source>
        <dbReference type="PROSITE-ProRule" id="PRU00708"/>
    </source>
</evidence>
<dbReference type="PhylomeDB" id="A0A068UYN7"/>
<feature type="repeat" description="PPR" evidence="3">
    <location>
        <begin position="125"/>
        <end position="159"/>
    </location>
</feature>
<dbReference type="Pfam" id="PF01535">
    <property type="entry name" value="PPR"/>
    <property type="match status" value="3"/>
</dbReference>
<feature type="repeat" description="PPR" evidence="3">
    <location>
        <begin position="323"/>
        <end position="357"/>
    </location>
</feature>
<dbReference type="NCBIfam" id="TIGR00756">
    <property type="entry name" value="PPR"/>
    <property type="match status" value="3"/>
</dbReference>
<dbReference type="OMA" id="EVRQVHA"/>